<reference evidence="6" key="1">
    <citation type="submission" date="2018-09" db="EMBL/GenBank/DDBJ databases">
        <authorList>
            <person name="Noh M.Y."/>
            <person name="Arakane Y."/>
        </authorList>
    </citation>
    <scope>NUCLEOTIDE SEQUENCE</scope>
</reference>
<comment type="similarity">
    <text evidence="2">Belongs to the major royal jelly protein family.</text>
</comment>
<evidence type="ECO:0000256" key="1">
    <source>
        <dbReference type="ARBA" id="ARBA00004613"/>
    </source>
</evidence>
<dbReference type="EMBL" id="MH970513">
    <property type="protein sequence ID" value="QCI03327.1"/>
    <property type="molecule type" value="mRNA"/>
</dbReference>
<dbReference type="InterPro" id="IPR011042">
    <property type="entry name" value="6-blade_b-propeller_TolB-like"/>
</dbReference>
<dbReference type="VEuPathDB" id="VectorBase:AALC636_016980"/>
<evidence type="ECO:0000256" key="5">
    <source>
        <dbReference type="SAM" id="SignalP"/>
    </source>
</evidence>
<proteinExistence type="evidence at transcript level"/>
<dbReference type="InterPro" id="IPR017996">
    <property type="entry name" value="MRJP/yellow-related"/>
</dbReference>
<comment type="subcellular location">
    <subcellularLocation>
        <location evidence="1">Secreted</location>
    </subcellularLocation>
</comment>
<dbReference type="Gene3D" id="2.120.10.30">
    <property type="entry name" value="TolB, C-terminal domain"/>
    <property type="match status" value="1"/>
</dbReference>
<dbReference type="GO" id="GO:0005576">
    <property type="term" value="C:extracellular region"/>
    <property type="evidence" value="ECO:0007669"/>
    <property type="project" value="UniProtKB-SubCell"/>
</dbReference>
<evidence type="ECO:0000256" key="4">
    <source>
        <dbReference type="ARBA" id="ARBA00022729"/>
    </source>
</evidence>
<accession>A0A4D6WIG9</accession>
<evidence type="ECO:0000256" key="2">
    <source>
        <dbReference type="ARBA" id="ARBA00009127"/>
    </source>
</evidence>
<feature type="chain" id="PRO_5020021245" evidence="5">
    <location>
        <begin position="18"/>
        <end position="379"/>
    </location>
</feature>
<dbReference type="PANTHER" id="PTHR10009:SF6">
    <property type="entry name" value="FI16876P1"/>
    <property type="match status" value="1"/>
</dbReference>
<sequence length="379" mass="42951">MWFRILSGSLLAVLCLADVKPCEYMDRIYRINGNSIHFPCESTKNIFVSTERYKPCSIIPMRFQIDGDNERCFVVMTRLRTGNPVTLGVIDLTRPSCYAHIKPYPCWSYQEEGNCNAFQSVVDIFVDVKKKMWVLDSGICNSLEQPIKRCTAKVVAFDLETDKTVKTVDLSDILKPNSRPQYLVTDYSPNGFPYVYISDAEGAIIVLDIHHNKMYRVVLPRAISAGCGESDVLYLLLVRRPKNHNLVIFSYLCGNKVYGIKSEYLRTGRGSSAIVELGSKTRHSVMLGTDGSNSVILRYRSESELYKWNTDQPYKECNFELVQLAEECRLSTHVAPGGKDDLMYSLSSNVADYLNHTWGAGGAFARLKYISKDCEDDCY</sequence>
<feature type="signal peptide" evidence="5">
    <location>
        <begin position="1"/>
        <end position="17"/>
    </location>
</feature>
<keyword evidence="3" id="KW-0964">Secreted</keyword>
<dbReference type="Pfam" id="PF03022">
    <property type="entry name" value="MRJP"/>
    <property type="match status" value="1"/>
</dbReference>
<evidence type="ECO:0000256" key="3">
    <source>
        <dbReference type="ARBA" id="ARBA00022525"/>
    </source>
</evidence>
<dbReference type="VEuPathDB" id="VectorBase:AALF006044"/>
<name>A0A4D6WIG9_AEDAL</name>
<organism evidence="6">
    <name type="scientific">Aedes albopictus</name>
    <name type="common">Asian tiger mosquito</name>
    <name type="synonym">Stegomyia albopicta</name>
    <dbReference type="NCBI Taxonomy" id="7160"/>
    <lineage>
        <taxon>Eukaryota</taxon>
        <taxon>Metazoa</taxon>
        <taxon>Ecdysozoa</taxon>
        <taxon>Arthropoda</taxon>
        <taxon>Hexapoda</taxon>
        <taxon>Insecta</taxon>
        <taxon>Pterygota</taxon>
        <taxon>Neoptera</taxon>
        <taxon>Endopterygota</taxon>
        <taxon>Diptera</taxon>
        <taxon>Nematocera</taxon>
        <taxon>Culicoidea</taxon>
        <taxon>Culicidae</taxon>
        <taxon>Culicinae</taxon>
        <taxon>Aedini</taxon>
        <taxon>Aedes</taxon>
        <taxon>Stegomyia</taxon>
    </lineage>
</organism>
<keyword evidence="4 5" id="KW-0732">Signal</keyword>
<dbReference type="PANTHER" id="PTHR10009">
    <property type="entry name" value="PROTEIN YELLOW-RELATED"/>
    <property type="match status" value="1"/>
</dbReference>
<protein>
    <submittedName>
        <fullName evidence="6">Yellow-g</fullName>
    </submittedName>
</protein>
<dbReference type="VEuPathDB" id="VectorBase:AALFPA_057921"/>
<dbReference type="AlphaFoldDB" id="A0A4D6WIG9"/>
<evidence type="ECO:0000313" key="6">
    <source>
        <dbReference type="EMBL" id="QCI03327.1"/>
    </source>
</evidence>